<dbReference type="EMBL" id="FUZQ01000003">
    <property type="protein sequence ID" value="SKC58643.1"/>
    <property type="molecule type" value="Genomic_DNA"/>
</dbReference>
<dbReference type="AlphaFoldDB" id="A0A1T5K4S4"/>
<sequence>MPTLLPVTFAPFTEPAQPVLDVPAVGARLRPWRPDDAAALREVYADEAVQRWHVRVLESDDEAREVLDGWRAGWADGRESSWAVADARDDRVVLGRMAVKTFDPHGVGAVAYWTAAAARGRGVAPAALDVAAAWAFDIGFHRLELVHSVDNAPSCRVAEKAGFAAEGVLRESVRHLDGWHDMHLHARVAPAV</sequence>
<accession>A0A1T5K4S4</accession>
<dbReference type="SUPFAM" id="SSF55729">
    <property type="entry name" value="Acyl-CoA N-acyltransferases (Nat)"/>
    <property type="match status" value="1"/>
</dbReference>
<dbReference type="Gene3D" id="3.40.630.30">
    <property type="match status" value="1"/>
</dbReference>
<dbReference type="PANTHER" id="PTHR43441:SF10">
    <property type="entry name" value="ACETYLTRANSFERASE"/>
    <property type="match status" value="1"/>
</dbReference>
<protein>
    <submittedName>
        <fullName evidence="2">Protein N-acetyltransferase, RimJ/RimL family</fullName>
    </submittedName>
</protein>
<dbReference type="InterPro" id="IPR016181">
    <property type="entry name" value="Acyl_CoA_acyltransferase"/>
</dbReference>
<dbReference type="RefSeq" id="WP_079573685.1">
    <property type="nucleotide sequence ID" value="NZ_FUZQ01000003.1"/>
</dbReference>
<dbReference type="PROSITE" id="PS51186">
    <property type="entry name" value="GNAT"/>
    <property type="match status" value="1"/>
</dbReference>
<gene>
    <name evidence="2" type="ORF">SAMN04324258_1828</name>
</gene>
<dbReference type="GO" id="GO:0008999">
    <property type="term" value="F:protein-N-terminal-alanine acetyltransferase activity"/>
    <property type="evidence" value="ECO:0007669"/>
    <property type="project" value="TreeGrafter"/>
</dbReference>
<evidence type="ECO:0000313" key="3">
    <source>
        <dbReference type="Proteomes" id="UP000189777"/>
    </source>
</evidence>
<dbReference type="STRING" id="526729.SAMN04324258_1828"/>
<proteinExistence type="predicted"/>
<name>A0A1T5K4S4_9MICO</name>
<evidence type="ECO:0000313" key="2">
    <source>
        <dbReference type="EMBL" id="SKC58643.1"/>
    </source>
</evidence>
<dbReference type="Pfam" id="PF13302">
    <property type="entry name" value="Acetyltransf_3"/>
    <property type="match status" value="1"/>
</dbReference>
<keyword evidence="2" id="KW-0808">Transferase</keyword>
<dbReference type="InterPro" id="IPR000182">
    <property type="entry name" value="GNAT_dom"/>
</dbReference>
<dbReference type="GO" id="GO:1990189">
    <property type="term" value="F:protein N-terminal-serine acetyltransferase activity"/>
    <property type="evidence" value="ECO:0007669"/>
    <property type="project" value="TreeGrafter"/>
</dbReference>
<reference evidence="2 3" key="1">
    <citation type="submission" date="2017-02" db="EMBL/GenBank/DDBJ databases">
        <authorList>
            <person name="Peterson S.W."/>
        </authorList>
    </citation>
    <scope>NUCLEOTIDE SEQUENCE [LARGE SCALE GENOMIC DNA]</scope>
    <source>
        <strain evidence="2 3">DSM 21481</strain>
    </source>
</reference>
<dbReference type="PANTHER" id="PTHR43441">
    <property type="entry name" value="RIBOSOMAL-PROTEIN-SERINE ACETYLTRANSFERASE"/>
    <property type="match status" value="1"/>
</dbReference>
<dbReference type="GO" id="GO:0005737">
    <property type="term" value="C:cytoplasm"/>
    <property type="evidence" value="ECO:0007669"/>
    <property type="project" value="TreeGrafter"/>
</dbReference>
<evidence type="ECO:0000259" key="1">
    <source>
        <dbReference type="PROSITE" id="PS51186"/>
    </source>
</evidence>
<keyword evidence="3" id="KW-1185">Reference proteome</keyword>
<dbReference type="OrthoDB" id="9795188at2"/>
<organism evidence="2 3">
    <name type="scientific">Krasilnikoviella flava</name>
    <dbReference type="NCBI Taxonomy" id="526729"/>
    <lineage>
        <taxon>Bacteria</taxon>
        <taxon>Bacillati</taxon>
        <taxon>Actinomycetota</taxon>
        <taxon>Actinomycetes</taxon>
        <taxon>Micrococcales</taxon>
        <taxon>Promicromonosporaceae</taxon>
        <taxon>Krasilnikoviella</taxon>
    </lineage>
</organism>
<dbReference type="Proteomes" id="UP000189777">
    <property type="component" value="Unassembled WGS sequence"/>
</dbReference>
<dbReference type="InterPro" id="IPR051908">
    <property type="entry name" value="Ribosomal_N-acetyltransferase"/>
</dbReference>
<feature type="domain" description="N-acetyltransferase" evidence="1">
    <location>
        <begin position="27"/>
        <end position="185"/>
    </location>
</feature>